<evidence type="ECO:0000313" key="3">
    <source>
        <dbReference type="Proteomes" id="UP000651010"/>
    </source>
</evidence>
<keyword evidence="1" id="KW-0472">Membrane</keyword>
<dbReference type="Proteomes" id="UP000651010">
    <property type="component" value="Unassembled WGS sequence"/>
</dbReference>
<feature type="transmembrane region" description="Helical" evidence="1">
    <location>
        <begin position="23"/>
        <end position="43"/>
    </location>
</feature>
<protein>
    <submittedName>
        <fullName evidence="2">Uncharacterized protein</fullName>
    </submittedName>
</protein>
<sequence length="76" mass="8836">MNSDNRAWFGPKRIGWGYGPRSWQGWLTVAIYALLMMTLPTFLGPQLGQNGVRTVWIVLTVLFFVVFFWKLDRRAS</sequence>
<organism evidence="2 3">
    <name type="scientific">Dyella acidiphila</name>
    <dbReference type="NCBI Taxonomy" id="2775866"/>
    <lineage>
        <taxon>Bacteria</taxon>
        <taxon>Pseudomonadati</taxon>
        <taxon>Pseudomonadota</taxon>
        <taxon>Gammaproteobacteria</taxon>
        <taxon>Lysobacterales</taxon>
        <taxon>Rhodanobacteraceae</taxon>
        <taxon>Dyella</taxon>
    </lineage>
</organism>
<proteinExistence type="predicted"/>
<dbReference type="RefSeq" id="WP_192554762.1">
    <property type="nucleotide sequence ID" value="NZ_JACZZA010000002.1"/>
</dbReference>
<name>A0ABR9G7C4_9GAMM</name>
<dbReference type="EMBL" id="JACZZA010000002">
    <property type="protein sequence ID" value="MBE1159913.1"/>
    <property type="molecule type" value="Genomic_DNA"/>
</dbReference>
<keyword evidence="1" id="KW-0812">Transmembrane</keyword>
<evidence type="ECO:0000313" key="2">
    <source>
        <dbReference type="EMBL" id="MBE1159913.1"/>
    </source>
</evidence>
<gene>
    <name evidence="2" type="ORF">IGX34_05910</name>
</gene>
<keyword evidence="3" id="KW-1185">Reference proteome</keyword>
<reference evidence="2 3" key="1">
    <citation type="submission" date="2020-09" db="EMBL/GenBank/DDBJ databases">
        <title>Dyella sp. 7MK23 isolated from forest soil.</title>
        <authorList>
            <person name="Fu J."/>
        </authorList>
    </citation>
    <scope>NUCLEOTIDE SEQUENCE [LARGE SCALE GENOMIC DNA]</scope>
    <source>
        <strain evidence="2 3">7MK23</strain>
    </source>
</reference>
<feature type="transmembrane region" description="Helical" evidence="1">
    <location>
        <begin position="55"/>
        <end position="71"/>
    </location>
</feature>
<accession>A0ABR9G7C4</accession>
<evidence type="ECO:0000256" key="1">
    <source>
        <dbReference type="SAM" id="Phobius"/>
    </source>
</evidence>
<keyword evidence="1" id="KW-1133">Transmembrane helix</keyword>
<comment type="caution">
    <text evidence="2">The sequence shown here is derived from an EMBL/GenBank/DDBJ whole genome shotgun (WGS) entry which is preliminary data.</text>
</comment>